<comment type="caution">
    <text evidence="2">The sequence shown here is derived from an EMBL/GenBank/DDBJ whole genome shotgun (WGS) entry which is preliminary data.</text>
</comment>
<proteinExistence type="predicted"/>
<reference evidence="2" key="1">
    <citation type="journal article" date="2020" name="bioRxiv">
        <title>Chromosome-level reference genome of the European wasp spider Argiope bruennichi: a resource for studies on range expansion and evolutionary adaptation.</title>
        <authorList>
            <person name="Sheffer M.M."/>
            <person name="Hoppe A."/>
            <person name="Krehenwinkel H."/>
            <person name="Uhl G."/>
            <person name="Kuss A.W."/>
            <person name="Jensen L."/>
            <person name="Jensen C."/>
            <person name="Gillespie R.G."/>
            <person name="Hoff K.J."/>
            <person name="Prost S."/>
        </authorList>
    </citation>
    <scope>NUCLEOTIDE SEQUENCE</scope>
</reference>
<evidence type="ECO:0000313" key="2">
    <source>
        <dbReference type="EMBL" id="KAF8796004.1"/>
    </source>
</evidence>
<dbReference type="Proteomes" id="UP000807504">
    <property type="component" value="Unassembled WGS sequence"/>
</dbReference>
<sequence>MAKLAAIFLMCLSLQCAWSYYDYTSRQSYQPKVIYRHHVAPYQPRATAMHPVHIRPVPMSPYGSMAIPFGRSAMPFQAMSAAPMSYWSPPQSMFNHMPYSSPAASQHSGYFSSSPLSPPSVPRFPINDMVSSYNSHFNPHPSKPSFLTKIKPFLFGNSGPRSLPHDPYYPNHFPPHQFAPNKPFQNRPSAHHAYPVYSSPVMHHSHGMMSPEKSCSCSLHVGQLTVYKHTDMRSSYSCDDLKDCNSFCTNLFSSEDLRAQTRSDACLIIGKDVTVPWFRRDHVCEPHGVKNDTKLSVDLCAQKLQPADGCGLRFNLLEGNSPCVKSVFNTME</sequence>
<organism evidence="2 3">
    <name type="scientific">Argiope bruennichi</name>
    <name type="common">Wasp spider</name>
    <name type="synonym">Aranea bruennichi</name>
    <dbReference type="NCBI Taxonomy" id="94029"/>
    <lineage>
        <taxon>Eukaryota</taxon>
        <taxon>Metazoa</taxon>
        <taxon>Ecdysozoa</taxon>
        <taxon>Arthropoda</taxon>
        <taxon>Chelicerata</taxon>
        <taxon>Arachnida</taxon>
        <taxon>Araneae</taxon>
        <taxon>Araneomorphae</taxon>
        <taxon>Entelegynae</taxon>
        <taxon>Araneoidea</taxon>
        <taxon>Araneidae</taxon>
        <taxon>Argiope</taxon>
    </lineage>
</organism>
<keyword evidence="1" id="KW-0732">Signal</keyword>
<name>A0A8T0FY21_ARGBR</name>
<feature type="signal peptide" evidence="1">
    <location>
        <begin position="1"/>
        <end position="19"/>
    </location>
</feature>
<reference evidence="2" key="2">
    <citation type="submission" date="2020-06" db="EMBL/GenBank/DDBJ databases">
        <authorList>
            <person name="Sheffer M."/>
        </authorList>
    </citation>
    <scope>NUCLEOTIDE SEQUENCE</scope>
</reference>
<evidence type="ECO:0000256" key="1">
    <source>
        <dbReference type="SAM" id="SignalP"/>
    </source>
</evidence>
<dbReference type="AlphaFoldDB" id="A0A8T0FY21"/>
<evidence type="ECO:0000313" key="3">
    <source>
        <dbReference type="Proteomes" id="UP000807504"/>
    </source>
</evidence>
<keyword evidence="3" id="KW-1185">Reference proteome</keyword>
<feature type="chain" id="PRO_5035772462" evidence="1">
    <location>
        <begin position="20"/>
        <end position="332"/>
    </location>
</feature>
<accession>A0A8T0FY21</accession>
<protein>
    <submittedName>
        <fullName evidence="2">Uncharacterized protein</fullName>
    </submittedName>
</protein>
<gene>
    <name evidence="2" type="ORF">HNY73_000436</name>
</gene>
<dbReference type="EMBL" id="JABXBU010000001">
    <property type="protein sequence ID" value="KAF8796004.1"/>
    <property type="molecule type" value="Genomic_DNA"/>
</dbReference>